<evidence type="ECO:0000256" key="1">
    <source>
        <dbReference type="SAM" id="Phobius"/>
    </source>
</evidence>
<accession>A0A067C439</accession>
<dbReference type="RefSeq" id="XP_012207744.1">
    <property type="nucleotide sequence ID" value="XM_012352354.1"/>
</dbReference>
<dbReference type="VEuPathDB" id="FungiDB:SPRG_13378"/>
<dbReference type="AlphaFoldDB" id="A0A067C439"/>
<dbReference type="KEGG" id="spar:SPRG_13378"/>
<dbReference type="Proteomes" id="UP000030745">
    <property type="component" value="Unassembled WGS sequence"/>
</dbReference>
<dbReference type="OrthoDB" id="10432490at2759"/>
<keyword evidence="3" id="KW-1185">Reference proteome</keyword>
<sequence>MVRLVCFGAGEDGWVRRATCPHGVALAPTSAGWTLLVPSTVPPLCHVDACTNGCDPTNPASWPRPARSVACAQRPDSAITLAAATDGTIVGIMPTTSSILRQLAATDAPLSSSPVVLVAVAVVAVTILAVVAVVGSRCDRRPCRKPRPDVVVVVVGSPTAPASWFHLYQNDTGLPHSILTDDDCTTMILRSSRPSPKDHMGPGSYAMDEQSISDVSIASVHGWQTPDGSSNSYATVDASFLSLSHALDDEYDDDARASRLSER</sequence>
<gene>
    <name evidence="2" type="ORF">SPRG_13378</name>
</gene>
<protein>
    <submittedName>
        <fullName evidence="2">Uncharacterized protein</fullName>
    </submittedName>
</protein>
<name>A0A067C439_SAPPC</name>
<dbReference type="GeneID" id="24135258"/>
<evidence type="ECO:0000313" key="2">
    <source>
        <dbReference type="EMBL" id="KDO21567.1"/>
    </source>
</evidence>
<evidence type="ECO:0000313" key="3">
    <source>
        <dbReference type="Proteomes" id="UP000030745"/>
    </source>
</evidence>
<reference evidence="2 3" key="1">
    <citation type="journal article" date="2013" name="PLoS Genet.">
        <title>Distinctive expansion of potential virulence genes in the genome of the oomycete fish pathogen Saprolegnia parasitica.</title>
        <authorList>
            <person name="Jiang R.H."/>
            <person name="de Bruijn I."/>
            <person name="Haas B.J."/>
            <person name="Belmonte R."/>
            <person name="Lobach L."/>
            <person name="Christie J."/>
            <person name="van den Ackerveken G."/>
            <person name="Bottin A."/>
            <person name="Bulone V."/>
            <person name="Diaz-Moreno S.M."/>
            <person name="Dumas B."/>
            <person name="Fan L."/>
            <person name="Gaulin E."/>
            <person name="Govers F."/>
            <person name="Grenville-Briggs L.J."/>
            <person name="Horner N.R."/>
            <person name="Levin J.Z."/>
            <person name="Mammella M."/>
            <person name="Meijer H.J."/>
            <person name="Morris P."/>
            <person name="Nusbaum C."/>
            <person name="Oome S."/>
            <person name="Phillips A.J."/>
            <person name="van Rooyen D."/>
            <person name="Rzeszutek E."/>
            <person name="Saraiva M."/>
            <person name="Secombes C.J."/>
            <person name="Seidl M.F."/>
            <person name="Snel B."/>
            <person name="Stassen J.H."/>
            <person name="Sykes S."/>
            <person name="Tripathy S."/>
            <person name="van den Berg H."/>
            <person name="Vega-Arreguin J.C."/>
            <person name="Wawra S."/>
            <person name="Young S.K."/>
            <person name="Zeng Q."/>
            <person name="Dieguez-Uribeondo J."/>
            <person name="Russ C."/>
            <person name="Tyler B.M."/>
            <person name="van West P."/>
        </authorList>
    </citation>
    <scope>NUCLEOTIDE SEQUENCE [LARGE SCALE GENOMIC DNA]</scope>
    <source>
        <strain evidence="2 3">CBS 223.65</strain>
    </source>
</reference>
<feature type="transmembrane region" description="Helical" evidence="1">
    <location>
        <begin position="115"/>
        <end position="135"/>
    </location>
</feature>
<organism evidence="2 3">
    <name type="scientific">Saprolegnia parasitica (strain CBS 223.65)</name>
    <dbReference type="NCBI Taxonomy" id="695850"/>
    <lineage>
        <taxon>Eukaryota</taxon>
        <taxon>Sar</taxon>
        <taxon>Stramenopiles</taxon>
        <taxon>Oomycota</taxon>
        <taxon>Saprolegniomycetes</taxon>
        <taxon>Saprolegniales</taxon>
        <taxon>Saprolegniaceae</taxon>
        <taxon>Saprolegnia</taxon>
    </lineage>
</organism>
<proteinExistence type="predicted"/>
<keyword evidence="1" id="KW-0472">Membrane</keyword>
<dbReference type="EMBL" id="KK583285">
    <property type="protein sequence ID" value="KDO21567.1"/>
    <property type="molecule type" value="Genomic_DNA"/>
</dbReference>
<dbReference type="OMA" id="HALDDEY"/>
<keyword evidence="1" id="KW-1133">Transmembrane helix</keyword>
<keyword evidence="1" id="KW-0812">Transmembrane</keyword>